<reference evidence="1 2" key="1">
    <citation type="submission" date="2019-01" db="EMBL/GenBank/DDBJ databases">
        <title>Coherence of Microcystis species and biogeography revealed through population genomics.</title>
        <authorList>
            <person name="Perez-Carrascal O.M."/>
            <person name="Terrat Y."/>
            <person name="Giani A."/>
            <person name="Fortin N."/>
            <person name="Tromas N."/>
            <person name="Shapiro B.J."/>
        </authorList>
    </citation>
    <scope>NUCLEOTIDE SEQUENCE [LARGE SCALE GENOMIC DNA]</scope>
    <source>
        <strain evidence="1">Ma_MB_F_20061100_S20D</strain>
    </source>
</reference>
<comment type="caution">
    <text evidence="1">The sequence shown here is derived from an EMBL/GenBank/DDBJ whole genome shotgun (WGS) entry which is preliminary data.</text>
</comment>
<accession>A0A552ETQ5</accession>
<organism evidence="1 2">
    <name type="scientific">Microcystis aeruginosa Ma_MB_F_20061100_S20D</name>
    <dbReference type="NCBI Taxonomy" id="2486253"/>
    <lineage>
        <taxon>Bacteria</taxon>
        <taxon>Bacillati</taxon>
        <taxon>Cyanobacteriota</taxon>
        <taxon>Cyanophyceae</taxon>
        <taxon>Oscillatoriophycideae</taxon>
        <taxon>Chroococcales</taxon>
        <taxon>Microcystaceae</taxon>
        <taxon>Microcystis</taxon>
    </lineage>
</organism>
<gene>
    <name evidence="1" type="ORF">EWV78_06230</name>
</gene>
<dbReference type="EMBL" id="SFBH01000054">
    <property type="protein sequence ID" value="TRU37847.1"/>
    <property type="molecule type" value="Genomic_DNA"/>
</dbReference>
<dbReference type="AlphaFoldDB" id="A0A552ETQ5"/>
<dbReference type="Pfam" id="PF12686">
    <property type="entry name" value="DUF3800"/>
    <property type="match status" value="1"/>
</dbReference>
<name>A0A552ETQ5_MICAE</name>
<sequence length="260" mass="29592">MDESGSPKPNPKDPTSYFAVGGVLIQHNDESSICKQIADFKERWGIDETVPLHGNEIRSRKKNFAWLGLRPEDEQNQFLQDLTATIVQCPIIVHGCVVSRKGYLDRYLERYGSNTWEMMKSAFSILLERVSKYVVLQDGEGEVMVYFEKAGKKEDKLITSYFNNLRDLGVPFSAETSTKYAPLTSDQMQRVLTGIEGKSKNNPLLQIADLCLYPVAKSKDQPQNRAFQDLTQHQKLVDTVLTSDDLEKMGIKYYCFDNSL</sequence>
<dbReference type="Proteomes" id="UP000315113">
    <property type="component" value="Unassembled WGS sequence"/>
</dbReference>
<evidence type="ECO:0000313" key="2">
    <source>
        <dbReference type="Proteomes" id="UP000315113"/>
    </source>
</evidence>
<protein>
    <submittedName>
        <fullName evidence="1">DUF3800 domain-containing protein</fullName>
    </submittedName>
</protein>
<evidence type="ECO:0000313" key="1">
    <source>
        <dbReference type="EMBL" id="TRU37847.1"/>
    </source>
</evidence>
<dbReference type="InterPro" id="IPR024524">
    <property type="entry name" value="DUF3800"/>
</dbReference>
<proteinExistence type="predicted"/>